<dbReference type="AlphaFoldDB" id="F8NFM1"/>
<dbReference type="HOGENOM" id="CLU_1161743_0_0_1"/>
<dbReference type="KEGG" id="sla:SERLADRAFT_404847"/>
<gene>
    <name evidence="3" type="ORF">SERLADRAFT_404847</name>
</gene>
<name>F8NFM1_SERL9</name>
<feature type="region of interest" description="Disordered" evidence="2">
    <location>
        <begin position="127"/>
        <end position="171"/>
    </location>
</feature>
<dbReference type="Proteomes" id="UP000008064">
    <property type="component" value="Unassembled WGS sequence"/>
</dbReference>
<dbReference type="RefSeq" id="XP_007312745.1">
    <property type="nucleotide sequence ID" value="XM_007312683.1"/>
</dbReference>
<sequence>MTQPILKARGEKLDSNLQNLEQQLAKVVNNIAKKEAKLAEINMKAELKKKGGGKHMWLRIYETMAVTQILVFESATTSKYEELTIISAIKEIAASKAMQINDQVASKDLAPHGEGQDQEESGMAIEQGNSCENGDQHDTEEYGACKGQEKANRRGAAAENNESMQKDQLQVPEKRNAPLAENFTGKTLSPKEMSHIQLQTTTEDISGHQAQLQAGGRTMLEDQLAKIMAKLEELKSNME</sequence>
<protein>
    <submittedName>
        <fullName evidence="3">Uncharacterized protein</fullName>
    </submittedName>
</protein>
<evidence type="ECO:0000256" key="2">
    <source>
        <dbReference type="SAM" id="MobiDB-lite"/>
    </source>
</evidence>
<evidence type="ECO:0000256" key="1">
    <source>
        <dbReference type="SAM" id="Coils"/>
    </source>
</evidence>
<keyword evidence="1" id="KW-0175">Coiled coil</keyword>
<dbReference type="GeneID" id="18812513"/>
<proteinExistence type="predicted"/>
<evidence type="ECO:0000313" key="3">
    <source>
        <dbReference type="EMBL" id="EGO30861.1"/>
    </source>
</evidence>
<dbReference type="EMBL" id="GL945428">
    <property type="protein sequence ID" value="EGO30861.1"/>
    <property type="molecule type" value="Genomic_DNA"/>
</dbReference>
<reference evidence="3" key="1">
    <citation type="submission" date="2011-04" db="EMBL/GenBank/DDBJ databases">
        <title>Evolution of plant cell wall degrading machinery underlies the functional diversity of forest fungi.</title>
        <authorList>
            <consortium name="US DOE Joint Genome Institute (JGI-PGF)"/>
            <person name="Eastwood D.C."/>
            <person name="Floudas D."/>
            <person name="Binder M."/>
            <person name="Majcherczyk A."/>
            <person name="Schneider P."/>
            <person name="Aerts A."/>
            <person name="Asiegbu F.O."/>
            <person name="Baker S.E."/>
            <person name="Barry K."/>
            <person name="Bendiksby M."/>
            <person name="Blumentritt M."/>
            <person name="Coutinho P.M."/>
            <person name="Cullen D."/>
            <person name="Cullen D."/>
            <person name="Gathman A."/>
            <person name="Goodell B."/>
            <person name="Henrissat B."/>
            <person name="Ihrmark K."/>
            <person name="Kauserud H."/>
            <person name="Kohler A."/>
            <person name="LaButti K."/>
            <person name="Lapidus A."/>
            <person name="Lavin J.L."/>
            <person name="Lee Y.-H."/>
            <person name="Lindquist E."/>
            <person name="Lilly W."/>
            <person name="Lucas S."/>
            <person name="Morin E."/>
            <person name="Murat C."/>
            <person name="Oguiza J.A."/>
            <person name="Park J."/>
            <person name="Pisabarro A.G."/>
            <person name="Riley R."/>
            <person name="Rosling A."/>
            <person name="Salamov A."/>
            <person name="Schmidt O."/>
            <person name="Schmutz J."/>
            <person name="Skrede I."/>
            <person name="Stenlid J."/>
            <person name="Wiebenga A."/>
            <person name="Xie X."/>
            <person name="Kues U."/>
            <person name="Hibbett D.S."/>
            <person name="Hoffmeister D."/>
            <person name="Hogberg N."/>
            <person name="Martin F."/>
            <person name="Grigoriev I.V."/>
            <person name="Watkinson S.C."/>
        </authorList>
    </citation>
    <scope>NUCLEOTIDE SEQUENCE</scope>
    <source>
        <strain evidence="3">S7.9</strain>
    </source>
</reference>
<feature type="coiled-coil region" evidence="1">
    <location>
        <begin position="10"/>
        <end position="44"/>
    </location>
</feature>
<organism>
    <name type="scientific">Serpula lacrymans var. lacrymans (strain S7.9)</name>
    <name type="common">Dry rot fungus</name>
    <dbReference type="NCBI Taxonomy" id="578457"/>
    <lineage>
        <taxon>Eukaryota</taxon>
        <taxon>Fungi</taxon>
        <taxon>Dikarya</taxon>
        <taxon>Basidiomycota</taxon>
        <taxon>Agaricomycotina</taxon>
        <taxon>Agaricomycetes</taxon>
        <taxon>Agaricomycetidae</taxon>
        <taxon>Boletales</taxon>
        <taxon>Coniophorineae</taxon>
        <taxon>Serpulaceae</taxon>
        <taxon>Serpula</taxon>
    </lineage>
</organism>
<accession>F8NFM1</accession>